<dbReference type="EMBL" id="UOEU01000647">
    <property type="protein sequence ID" value="VAW37019.1"/>
    <property type="molecule type" value="Genomic_DNA"/>
</dbReference>
<keyword evidence="1" id="KW-1133">Transmembrane helix</keyword>
<feature type="non-terminal residue" evidence="2">
    <location>
        <position position="1"/>
    </location>
</feature>
<name>A0A3B0VJM1_9ZZZZ</name>
<accession>A0A3B0VJM1</accession>
<organism evidence="2">
    <name type="scientific">hydrothermal vent metagenome</name>
    <dbReference type="NCBI Taxonomy" id="652676"/>
    <lineage>
        <taxon>unclassified sequences</taxon>
        <taxon>metagenomes</taxon>
        <taxon>ecological metagenomes</taxon>
    </lineage>
</organism>
<feature type="transmembrane region" description="Helical" evidence="1">
    <location>
        <begin position="129"/>
        <end position="149"/>
    </location>
</feature>
<keyword evidence="1" id="KW-0472">Membrane</keyword>
<gene>
    <name evidence="2" type="ORF">MNBD_CHLOROFLEXI01-3176</name>
</gene>
<dbReference type="AlphaFoldDB" id="A0A3B0VJM1"/>
<feature type="transmembrane region" description="Helical" evidence="1">
    <location>
        <begin position="31"/>
        <end position="57"/>
    </location>
</feature>
<evidence type="ECO:0000313" key="2">
    <source>
        <dbReference type="EMBL" id="VAW37019.1"/>
    </source>
</evidence>
<proteinExistence type="predicted"/>
<sequence length="169" mass="18219">TLMTRAAAFSLPEVIIALSKKPNMFLPLRKFSFRLTGGLIVLMLLLVFTPAVGFYIFVVQDMTEVVGNLALSSVKLFIFYPALAAMTSWLRGLLINAQDTKDINVGMGINLTITAVVLIIGVVNKLPGLPTAAIALNLASAAEVVYLGWRAGRVLTVGMPLFGLQRVKI</sequence>
<evidence type="ECO:0000256" key="1">
    <source>
        <dbReference type="SAM" id="Phobius"/>
    </source>
</evidence>
<feature type="transmembrane region" description="Helical" evidence="1">
    <location>
        <begin position="77"/>
        <end position="96"/>
    </location>
</feature>
<feature type="transmembrane region" description="Helical" evidence="1">
    <location>
        <begin position="103"/>
        <end position="123"/>
    </location>
</feature>
<reference evidence="2" key="1">
    <citation type="submission" date="2018-06" db="EMBL/GenBank/DDBJ databases">
        <authorList>
            <person name="Zhirakovskaya E."/>
        </authorList>
    </citation>
    <scope>NUCLEOTIDE SEQUENCE</scope>
</reference>
<keyword evidence="1" id="KW-0812">Transmembrane</keyword>
<protein>
    <submittedName>
        <fullName evidence="2">Uncharacterized protein</fullName>
    </submittedName>
</protein>